<feature type="non-terminal residue" evidence="3">
    <location>
        <position position="1"/>
    </location>
</feature>
<evidence type="ECO:0008006" key="5">
    <source>
        <dbReference type="Google" id="ProtNLM"/>
    </source>
</evidence>
<keyword evidence="4" id="KW-1185">Reference proteome</keyword>
<feature type="domain" description="F-box protein At3g26010-like beta-propeller" evidence="2">
    <location>
        <begin position="162"/>
        <end position="353"/>
    </location>
</feature>
<dbReference type="PANTHER" id="PTHR31672">
    <property type="entry name" value="BNACNNG10540D PROTEIN"/>
    <property type="match status" value="1"/>
</dbReference>
<comment type="caution">
    <text evidence="3">The sequence shown here is derived from an EMBL/GenBank/DDBJ whole genome shotgun (WGS) entry which is preliminary data.</text>
</comment>
<accession>A0ABQ7LN01</accession>
<evidence type="ECO:0000313" key="3">
    <source>
        <dbReference type="EMBL" id="KAG5386571.1"/>
    </source>
</evidence>
<dbReference type="Pfam" id="PF12937">
    <property type="entry name" value="F-box-like"/>
    <property type="match status" value="1"/>
</dbReference>
<name>A0ABQ7LN01_BRACM</name>
<sequence>PFKPTVSPNKNIKTLHTWHHPLFVVTTPSLSPLFSFALHQQYQAMSCSQKLKTSFGNMSDLSGHQAENNDIMSEIFLRLPPETVYKLILVSKRWLQIISDPLFRRTYLTKWKPKSNLIGFFICKTKKSGSFKYELRRPPFEFYHPLRTILGDEIKSLKQLGHYIDSSNGFILCINQHPNPNDYYLWNPSTGRRHRIPHHEVHLEYPCTSLVIEEDGPFSYKVIRVECVNKPSAKLKVDTFSSKTNTWTYSEMTCPEPMILILGGGGTVIGGFVYWYATGGRVAFYDTNSNEKRIGLVKLPKIHDNEERVLTHSPDGCLQYGRSSKSVMEIWKLGKVNGLFQWKLQNKVNFKVVWRWYDVKAERLSSTHNEVKKLFAFPIRNESQTCSSRPGTITEEEEEQGVLYGTSAMSCHSFDDNGFPFFVSFIKGADVSKIIGKKLMRHYMSS</sequence>
<proteinExistence type="predicted"/>
<protein>
    <recommendedName>
        <fullName evidence="5">F-box domain-containing protein</fullName>
    </recommendedName>
</protein>
<gene>
    <name evidence="3" type="primary">A09p067770.1_BraROA</name>
    <name evidence="3" type="ORF">IGI04_038041</name>
</gene>
<dbReference type="Proteomes" id="UP000823674">
    <property type="component" value="Chromosome A09"/>
</dbReference>
<dbReference type="SUPFAM" id="SSF81383">
    <property type="entry name" value="F-box domain"/>
    <property type="match status" value="1"/>
</dbReference>
<dbReference type="SUPFAM" id="SSF50965">
    <property type="entry name" value="Galactose oxidase, central domain"/>
    <property type="match status" value="1"/>
</dbReference>
<dbReference type="Pfam" id="PF24750">
    <property type="entry name" value="b-prop_At3g26010-like"/>
    <property type="match status" value="1"/>
</dbReference>
<evidence type="ECO:0000313" key="4">
    <source>
        <dbReference type="Proteomes" id="UP000823674"/>
    </source>
</evidence>
<dbReference type="PANTHER" id="PTHR31672:SF4">
    <property type="entry name" value="F-BOX DOMAIN-CONTAINING PROTEIN"/>
    <property type="match status" value="1"/>
</dbReference>
<dbReference type="InterPro" id="IPR050796">
    <property type="entry name" value="SCF_F-box_component"/>
</dbReference>
<organism evidence="3 4">
    <name type="scientific">Brassica rapa subsp. trilocularis</name>
    <dbReference type="NCBI Taxonomy" id="1813537"/>
    <lineage>
        <taxon>Eukaryota</taxon>
        <taxon>Viridiplantae</taxon>
        <taxon>Streptophyta</taxon>
        <taxon>Embryophyta</taxon>
        <taxon>Tracheophyta</taxon>
        <taxon>Spermatophyta</taxon>
        <taxon>Magnoliopsida</taxon>
        <taxon>eudicotyledons</taxon>
        <taxon>Gunneridae</taxon>
        <taxon>Pentapetalae</taxon>
        <taxon>rosids</taxon>
        <taxon>malvids</taxon>
        <taxon>Brassicales</taxon>
        <taxon>Brassicaceae</taxon>
        <taxon>Brassiceae</taxon>
        <taxon>Brassica</taxon>
    </lineage>
</organism>
<dbReference type="EMBL" id="JADBGQ010000008">
    <property type="protein sequence ID" value="KAG5386571.1"/>
    <property type="molecule type" value="Genomic_DNA"/>
</dbReference>
<dbReference type="InterPro" id="IPR036047">
    <property type="entry name" value="F-box-like_dom_sf"/>
</dbReference>
<evidence type="ECO:0000259" key="2">
    <source>
        <dbReference type="Pfam" id="PF24750"/>
    </source>
</evidence>
<reference evidence="3 4" key="1">
    <citation type="submission" date="2021-03" db="EMBL/GenBank/DDBJ databases">
        <authorList>
            <person name="King G.J."/>
            <person name="Bancroft I."/>
            <person name="Baten A."/>
            <person name="Bloomfield J."/>
            <person name="Borpatragohain P."/>
            <person name="He Z."/>
            <person name="Irish N."/>
            <person name="Irwin J."/>
            <person name="Liu K."/>
            <person name="Mauleon R.P."/>
            <person name="Moore J."/>
            <person name="Morris R."/>
            <person name="Ostergaard L."/>
            <person name="Wang B."/>
            <person name="Wells R."/>
        </authorList>
    </citation>
    <scope>NUCLEOTIDE SEQUENCE [LARGE SCALE GENOMIC DNA]</scope>
    <source>
        <strain evidence="3">R-o-18</strain>
        <tissue evidence="3">Leaf</tissue>
    </source>
</reference>
<dbReference type="InterPro" id="IPR011043">
    <property type="entry name" value="Gal_Oxase/kelch_b-propeller"/>
</dbReference>
<dbReference type="InterPro" id="IPR001810">
    <property type="entry name" value="F-box_dom"/>
</dbReference>
<dbReference type="InterPro" id="IPR056592">
    <property type="entry name" value="Beta-prop_At3g26010-like"/>
</dbReference>
<feature type="domain" description="F-box" evidence="1">
    <location>
        <begin position="69"/>
        <end position="108"/>
    </location>
</feature>
<evidence type="ECO:0000259" key="1">
    <source>
        <dbReference type="Pfam" id="PF12937"/>
    </source>
</evidence>